<proteinExistence type="predicted"/>
<dbReference type="AlphaFoldDB" id="A0AAX1WRY7"/>
<protein>
    <submittedName>
        <fullName evidence="1">Integrating conjugative element protein (TIGR03759 family)</fullName>
    </submittedName>
</protein>
<evidence type="ECO:0000313" key="1">
    <source>
        <dbReference type="EMBL" id="ROR39685.1"/>
    </source>
</evidence>
<dbReference type="RefSeq" id="WP_302078922.1">
    <property type="nucleotide sequence ID" value="NZ_RJVL01000008.1"/>
</dbReference>
<sequence length="191" mass="20776">MKHPARTPTAMVDLVWAVALVLVAALMGSGLAHAQSVARTEQQRTQEAGSQNSYTTLSDRDRLLGQIWGLSNEEMTRAKVLLEGPRKSFSVENLSPVEALGIHARTDAERRKYAEMFARAFHADVERSLAWNQAFTEAMGRLYPNEPIIDYSGGTPVAAPVGAADALGVPRSLVIDQSPSAQPRPRPASKR</sequence>
<organism evidence="1 2">
    <name type="scientific">Diaphorobacter nitroreducens</name>
    <dbReference type="NCBI Taxonomy" id="164759"/>
    <lineage>
        <taxon>Bacteria</taxon>
        <taxon>Pseudomonadati</taxon>
        <taxon>Pseudomonadota</taxon>
        <taxon>Betaproteobacteria</taxon>
        <taxon>Burkholderiales</taxon>
        <taxon>Comamonadaceae</taxon>
        <taxon>Diaphorobacter</taxon>
    </lineage>
</organism>
<gene>
    <name evidence="1" type="ORF">EDC60_3180</name>
</gene>
<accession>A0AAX1WRY7</accession>
<evidence type="ECO:0000313" key="2">
    <source>
        <dbReference type="Proteomes" id="UP000271868"/>
    </source>
</evidence>
<keyword evidence="2" id="KW-1185">Reference proteome</keyword>
<dbReference type="EMBL" id="RJVL01000008">
    <property type="protein sequence ID" value="ROR39685.1"/>
    <property type="molecule type" value="Genomic_DNA"/>
</dbReference>
<dbReference type="Proteomes" id="UP000271868">
    <property type="component" value="Unassembled WGS sequence"/>
</dbReference>
<comment type="caution">
    <text evidence="1">The sequence shown here is derived from an EMBL/GenBank/DDBJ whole genome shotgun (WGS) entry which is preliminary data.</text>
</comment>
<name>A0AAX1WRY7_9BURK</name>
<reference evidence="1 2" key="1">
    <citation type="submission" date="2018-11" db="EMBL/GenBank/DDBJ databases">
        <title>Genomic Encyclopedia of Type Strains, Phase IV (KMG-IV): sequencing the most valuable type-strain genomes for metagenomic binning, comparative biology and taxonomic classification.</title>
        <authorList>
            <person name="Goeker M."/>
        </authorList>
    </citation>
    <scope>NUCLEOTIDE SEQUENCE [LARGE SCALE GENOMIC DNA]</scope>
    <source>
        <strain evidence="1 2">DSM 15985</strain>
    </source>
</reference>